<dbReference type="AlphaFoldDB" id="A0A165WHG4"/>
<protein>
    <submittedName>
        <fullName evidence="1">Uncharacterized protein</fullName>
    </submittedName>
</protein>
<reference evidence="1 2" key="1">
    <citation type="submission" date="2016-04" db="EMBL/GenBank/DDBJ databases">
        <title>Draft genome sequence of Aeribacillus pallidus 8m3 from petroleum reservoir.</title>
        <authorList>
            <person name="Poltaraus A.B."/>
            <person name="Nazina T.N."/>
            <person name="Tourova T.P."/>
            <person name="Malakho S.M."/>
            <person name="Korshunova A.V."/>
            <person name="Sokolova D.S."/>
        </authorList>
    </citation>
    <scope>NUCLEOTIDE SEQUENCE [LARGE SCALE GENOMIC DNA]</scope>
    <source>
        <strain evidence="1 2">8m3</strain>
    </source>
</reference>
<sequence>MHTTKVIGIDDFEFKINDVKCSFEELLPGFHQYDRLGIVVREPAGSAGASALLMAAVTRFYDFYRQDLTDEEGGLRIYPDYFIFHVGKQHLDHYWMDIWPPHKEVIVEDDPEQILEAINDRGITRLIVEDIKPVHATFLQETISSAQQRIVSAIAYSPSGRVHFGDVSIASCPAAERFVFDSFNRSKKLFQQTAAQLKQKRENLFVNGRVIETYRRIPLTDALYMLTRSNGPGFTTSRYLSML</sequence>
<name>A0A165WHG4_9BACI</name>
<accession>A0A165WHG4</accession>
<dbReference type="Proteomes" id="UP000076476">
    <property type="component" value="Unassembled WGS sequence"/>
</dbReference>
<evidence type="ECO:0000313" key="2">
    <source>
        <dbReference type="Proteomes" id="UP000076476"/>
    </source>
</evidence>
<dbReference type="EMBL" id="LWBR01000072">
    <property type="protein sequence ID" value="KZN94980.1"/>
    <property type="molecule type" value="Genomic_DNA"/>
</dbReference>
<organism evidence="1 2">
    <name type="scientific">Aeribacillus pallidus</name>
    <dbReference type="NCBI Taxonomy" id="33936"/>
    <lineage>
        <taxon>Bacteria</taxon>
        <taxon>Bacillati</taxon>
        <taxon>Bacillota</taxon>
        <taxon>Bacilli</taxon>
        <taxon>Bacillales</taxon>
        <taxon>Bacillaceae</taxon>
        <taxon>Aeribacillus</taxon>
    </lineage>
</organism>
<comment type="caution">
    <text evidence="1">The sequence shown here is derived from an EMBL/GenBank/DDBJ whole genome shotgun (WGS) entry which is preliminary data.</text>
</comment>
<keyword evidence="2" id="KW-1185">Reference proteome</keyword>
<dbReference type="STRING" id="33936.AZI98_17005"/>
<accession>A0A163YI16</accession>
<proteinExistence type="predicted"/>
<dbReference type="GeneID" id="301125585"/>
<dbReference type="OrthoDB" id="2588235at2"/>
<evidence type="ECO:0000313" key="1">
    <source>
        <dbReference type="EMBL" id="KZN94980.1"/>
    </source>
</evidence>
<dbReference type="RefSeq" id="WP_063389437.1">
    <property type="nucleotide sequence ID" value="NZ_LVHY01000125.1"/>
</dbReference>
<gene>
    <name evidence="1" type="ORF">AZI98_17005</name>
</gene>